<dbReference type="Proteomes" id="UP000008144">
    <property type="component" value="Unassembled WGS sequence"/>
</dbReference>
<dbReference type="Ensembl" id="ENSCINT00000028482.2">
    <property type="protein sequence ID" value="ENSCINP00000028236.2"/>
    <property type="gene ID" value="ENSCING00000016230.2"/>
</dbReference>
<evidence type="ECO:0000313" key="3">
    <source>
        <dbReference type="Ensembl" id="ENSCINP00000028236.2"/>
    </source>
</evidence>
<reference evidence="4" key="1">
    <citation type="journal article" date="2002" name="Science">
        <title>The draft genome of Ciona intestinalis: insights into chordate and vertebrate origins.</title>
        <authorList>
            <person name="Dehal P."/>
            <person name="Satou Y."/>
            <person name="Campbell R.K."/>
            <person name="Chapman J."/>
            <person name="Degnan B."/>
            <person name="De Tomaso A."/>
            <person name="Davidson B."/>
            <person name="Di Gregorio A."/>
            <person name="Gelpke M."/>
            <person name="Goodstein D.M."/>
            <person name="Harafuji N."/>
            <person name="Hastings K.E."/>
            <person name="Ho I."/>
            <person name="Hotta K."/>
            <person name="Huang W."/>
            <person name="Kawashima T."/>
            <person name="Lemaire P."/>
            <person name="Martinez D."/>
            <person name="Meinertzhagen I.A."/>
            <person name="Necula S."/>
            <person name="Nonaka M."/>
            <person name="Putnam N."/>
            <person name="Rash S."/>
            <person name="Saiga H."/>
            <person name="Satake M."/>
            <person name="Terry A."/>
            <person name="Yamada L."/>
            <person name="Wang H.G."/>
            <person name="Awazu S."/>
            <person name="Azumi K."/>
            <person name="Boore J."/>
            <person name="Branno M."/>
            <person name="Chin-Bow S."/>
            <person name="DeSantis R."/>
            <person name="Doyle S."/>
            <person name="Francino P."/>
            <person name="Keys D.N."/>
            <person name="Haga S."/>
            <person name="Hayashi H."/>
            <person name="Hino K."/>
            <person name="Imai K.S."/>
            <person name="Inaba K."/>
            <person name="Kano S."/>
            <person name="Kobayashi K."/>
            <person name="Kobayashi M."/>
            <person name="Lee B.I."/>
            <person name="Makabe K.W."/>
            <person name="Manohar C."/>
            <person name="Matassi G."/>
            <person name="Medina M."/>
            <person name="Mochizuki Y."/>
            <person name="Mount S."/>
            <person name="Morishita T."/>
            <person name="Miura S."/>
            <person name="Nakayama A."/>
            <person name="Nishizaka S."/>
            <person name="Nomoto H."/>
            <person name="Ohta F."/>
            <person name="Oishi K."/>
            <person name="Rigoutsos I."/>
            <person name="Sano M."/>
            <person name="Sasaki A."/>
            <person name="Sasakura Y."/>
            <person name="Shoguchi E."/>
            <person name="Shin-i T."/>
            <person name="Spagnuolo A."/>
            <person name="Stainier D."/>
            <person name="Suzuki M.M."/>
            <person name="Tassy O."/>
            <person name="Takatori N."/>
            <person name="Tokuoka M."/>
            <person name="Yagi K."/>
            <person name="Yoshizaki F."/>
            <person name="Wada S."/>
            <person name="Zhang C."/>
            <person name="Hyatt P.D."/>
            <person name="Larimer F."/>
            <person name="Detter C."/>
            <person name="Doggett N."/>
            <person name="Glavina T."/>
            <person name="Hawkins T."/>
            <person name="Richardson P."/>
            <person name="Lucas S."/>
            <person name="Kohara Y."/>
            <person name="Levine M."/>
            <person name="Satoh N."/>
            <person name="Rokhsar D.S."/>
        </authorList>
    </citation>
    <scope>NUCLEOTIDE SEQUENCE [LARGE SCALE GENOMIC DNA]</scope>
</reference>
<reference evidence="3" key="3">
    <citation type="submission" date="2025-09" db="UniProtKB">
        <authorList>
            <consortium name="Ensembl"/>
        </authorList>
    </citation>
    <scope>IDENTIFICATION</scope>
</reference>
<feature type="domain" description="ShKT" evidence="2">
    <location>
        <begin position="151"/>
        <end position="189"/>
    </location>
</feature>
<feature type="compositionally biased region" description="Low complexity" evidence="1">
    <location>
        <begin position="202"/>
        <end position="218"/>
    </location>
</feature>
<accession>A0A1W2WA88</accession>
<reference evidence="3" key="2">
    <citation type="submission" date="2025-08" db="UniProtKB">
        <authorList>
            <consortium name="Ensembl"/>
        </authorList>
    </citation>
    <scope>IDENTIFICATION</scope>
</reference>
<organism evidence="3 4">
    <name type="scientific">Ciona intestinalis</name>
    <name type="common">Transparent sea squirt</name>
    <name type="synonym">Ascidia intestinalis</name>
    <dbReference type="NCBI Taxonomy" id="7719"/>
    <lineage>
        <taxon>Eukaryota</taxon>
        <taxon>Metazoa</taxon>
        <taxon>Chordata</taxon>
        <taxon>Tunicata</taxon>
        <taxon>Ascidiacea</taxon>
        <taxon>Phlebobranchia</taxon>
        <taxon>Cionidae</taxon>
        <taxon>Ciona</taxon>
    </lineage>
</organism>
<evidence type="ECO:0000259" key="2">
    <source>
        <dbReference type="SMART" id="SM00254"/>
    </source>
</evidence>
<feature type="domain" description="ShKT" evidence="2">
    <location>
        <begin position="43"/>
        <end position="78"/>
    </location>
</feature>
<feature type="region of interest" description="Disordered" evidence="1">
    <location>
        <begin position="202"/>
        <end position="249"/>
    </location>
</feature>
<feature type="compositionally biased region" description="Polar residues" evidence="1">
    <location>
        <begin position="222"/>
        <end position="235"/>
    </location>
</feature>
<evidence type="ECO:0000313" key="4">
    <source>
        <dbReference type="Proteomes" id="UP000008144"/>
    </source>
</evidence>
<dbReference type="AlphaFoldDB" id="F6Z8L1"/>
<protein>
    <recommendedName>
        <fullName evidence="2">ShKT domain-containing protein</fullName>
    </recommendedName>
</protein>
<feature type="domain" description="ShKT" evidence="2">
    <location>
        <begin position="102"/>
        <end position="137"/>
    </location>
</feature>
<dbReference type="InterPro" id="IPR003582">
    <property type="entry name" value="ShKT_dom"/>
</dbReference>
<evidence type="ECO:0000256" key="1">
    <source>
        <dbReference type="SAM" id="MobiDB-lite"/>
    </source>
</evidence>
<keyword evidence="4" id="KW-1185">Reference proteome</keyword>
<dbReference type="InParanoid" id="F6Z8L1"/>
<accession>F6Z8L1</accession>
<name>F6Z8L1_CIOIN</name>
<proteinExistence type="predicted"/>
<dbReference type="HOGENOM" id="CLU_1115446_0_0_1"/>
<sequence>MKTMGPAIGFVLTVFFFRAGVGINTNLLRSILVNQVSVGCSAVCSDSNSACATWKLYTPTMCSGALRLMCQRTCAVCTPCGETSAEARASMGITSATTCDINCRNQLGETYCDAIYARNMCTGANRAGCMKSCKVCAGCNLPPAKPPCRNDCADYNKDCDYWNQMGYCMGEGQYPHTRIACPLSCMVCQKCGGGQDGARGNSTAAGGQQGASGSTNQGQPGGNTVQAQLTEQRSAARSGLGEYTSFSQG</sequence>
<dbReference type="SMART" id="SM00254">
    <property type="entry name" value="ShKT"/>
    <property type="match status" value="3"/>
</dbReference>